<dbReference type="OrthoDB" id="4788789at2759"/>
<evidence type="ECO:0000256" key="1">
    <source>
        <dbReference type="SAM" id="SignalP"/>
    </source>
</evidence>
<organism evidence="2 3">
    <name type="scientific">Rhynchosporium agropyri</name>
    <dbReference type="NCBI Taxonomy" id="914238"/>
    <lineage>
        <taxon>Eukaryota</taxon>
        <taxon>Fungi</taxon>
        <taxon>Dikarya</taxon>
        <taxon>Ascomycota</taxon>
        <taxon>Pezizomycotina</taxon>
        <taxon>Leotiomycetes</taxon>
        <taxon>Helotiales</taxon>
        <taxon>Ploettnerulaceae</taxon>
        <taxon>Rhynchosporium</taxon>
    </lineage>
</organism>
<dbReference type="Proteomes" id="UP000178912">
    <property type="component" value="Unassembled WGS sequence"/>
</dbReference>
<name>A0A1E1KN66_9HELO</name>
<reference evidence="3" key="1">
    <citation type="submission" date="2016-03" db="EMBL/GenBank/DDBJ databases">
        <authorList>
            <person name="Guldener U."/>
        </authorList>
    </citation>
    <scope>NUCLEOTIDE SEQUENCE [LARGE SCALE GENOMIC DNA]</scope>
    <source>
        <strain evidence="3">04CH-RAC-A.6.1</strain>
    </source>
</reference>
<keyword evidence="1" id="KW-0732">Signal</keyword>
<feature type="signal peptide" evidence="1">
    <location>
        <begin position="1"/>
        <end position="18"/>
    </location>
</feature>
<protein>
    <submittedName>
        <fullName evidence="2">Uncharacterized protein</fullName>
    </submittedName>
</protein>
<dbReference type="EMBL" id="FJUX01000041">
    <property type="protein sequence ID" value="CZS99469.1"/>
    <property type="molecule type" value="Genomic_DNA"/>
</dbReference>
<proteinExistence type="predicted"/>
<keyword evidence="3" id="KW-1185">Reference proteome</keyword>
<accession>A0A1E1KN66</accession>
<evidence type="ECO:0000313" key="3">
    <source>
        <dbReference type="Proteomes" id="UP000178912"/>
    </source>
</evidence>
<feature type="chain" id="PRO_5009446256" evidence="1">
    <location>
        <begin position="19"/>
        <end position="122"/>
    </location>
</feature>
<dbReference type="AlphaFoldDB" id="A0A1E1KN66"/>
<sequence length="122" mass="13481">MHFQYIAVLLALCSPGFAKPHQFCACQSGTDDSINIDATLEVHGKDNSRYIWAQEEGHFWIAHDSGPGPRFAGAFLKAAKGWIDGDTFYKECRRYGGADSTCFNCSEKHLLSDGKSIVCDQT</sequence>
<evidence type="ECO:0000313" key="2">
    <source>
        <dbReference type="EMBL" id="CZS99469.1"/>
    </source>
</evidence>
<gene>
    <name evidence="2" type="ORF">RAG0_07799</name>
</gene>